<evidence type="ECO:0000259" key="2">
    <source>
        <dbReference type="PROSITE" id="PS50033"/>
    </source>
</evidence>
<dbReference type="InterPro" id="IPR021569">
    <property type="entry name" value="TUG-UBL1"/>
</dbReference>
<dbReference type="GO" id="GO:0006886">
    <property type="term" value="P:intracellular protein transport"/>
    <property type="evidence" value="ECO:0007669"/>
    <property type="project" value="TreeGrafter"/>
</dbReference>
<dbReference type="GO" id="GO:0005737">
    <property type="term" value="C:cytoplasm"/>
    <property type="evidence" value="ECO:0007669"/>
    <property type="project" value="TreeGrafter"/>
</dbReference>
<dbReference type="InterPro" id="IPR001012">
    <property type="entry name" value="UBX_dom"/>
</dbReference>
<feature type="compositionally biased region" description="Low complexity" evidence="1">
    <location>
        <begin position="255"/>
        <end position="267"/>
    </location>
</feature>
<evidence type="ECO:0000313" key="5">
    <source>
        <dbReference type="Proteomes" id="UP001142489"/>
    </source>
</evidence>
<sequence>MSAGGGGGGTSAVSVLAPNGRRVTVRVGPSTALLQVLEEVCRKQNFNPNEYDLKFQRTVLDLSLQWRFANLPNNAKLEMVPVSRSRAGTETTVRIALQLDDGSRLQNTFCSSKTLWDILHHFPQTREYVELHSEISPICIYMRDEVIGKTALEKTSLKSLGLTGGNAIIRVVTKKATTSSNATQIESSESVSKELIAKPSFTEEPKSASTSHTVAFPISSASSNEPEFANKCGDKKNLSEEFQDVQVEHPPPSESVPSSFVPFVGSGQRLGGGNSPKGVVSPASDVPVSNLPASLPSPSGPSKPKKSKNSQEKLKEQKECLEREPIVCHPDLQKPLDSGPQELPDEFFEVTVDDVRKRLAQLQNERKRLEEAPLMTQAQRDAQMKEKLARYPKVVLRVYFPDRHILQGFFDPSETVGALKFFVKSHLADPEMPFYLFITPPRSILNDDSLTLFQANLFPAAVVYFGSQKHNDYYLRLDLQESAVSLSEADILVARKVSKLVVPPTQPSSELALGSPPEQNEVVDQVATGHSESVAAHEGPPPQARRSPSGKVPKWLKLPGGKR</sequence>
<dbReference type="Pfam" id="PF00789">
    <property type="entry name" value="UBX"/>
    <property type="match status" value="1"/>
</dbReference>
<dbReference type="InterPro" id="IPR029071">
    <property type="entry name" value="Ubiquitin-like_domsf"/>
</dbReference>
<dbReference type="GO" id="GO:0012506">
    <property type="term" value="C:vesicle membrane"/>
    <property type="evidence" value="ECO:0007669"/>
    <property type="project" value="TreeGrafter"/>
</dbReference>
<accession>A0A9Q0XJ92</accession>
<dbReference type="Gene3D" id="3.10.20.90">
    <property type="entry name" value="Phosphatidylinositol 3-kinase Catalytic Subunit, Chain A, domain 1"/>
    <property type="match status" value="3"/>
</dbReference>
<feature type="region of interest" description="Disordered" evidence="1">
    <location>
        <begin position="506"/>
        <end position="563"/>
    </location>
</feature>
<organism evidence="4 5">
    <name type="scientific">Phrynocephalus forsythii</name>
    <dbReference type="NCBI Taxonomy" id="171643"/>
    <lineage>
        <taxon>Eukaryota</taxon>
        <taxon>Metazoa</taxon>
        <taxon>Chordata</taxon>
        <taxon>Craniata</taxon>
        <taxon>Vertebrata</taxon>
        <taxon>Euteleostomi</taxon>
        <taxon>Lepidosauria</taxon>
        <taxon>Squamata</taxon>
        <taxon>Bifurcata</taxon>
        <taxon>Unidentata</taxon>
        <taxon>Episquamata</taxon>
        <taxon>Toxicofera</taxon>
        <taxon>Iguania</taxon>
        <taxon>Acrodonta</taxon>
        <taxon>Agamidae</taxon>
        <taxon>Agaminae</taxon>
        <taxon>Phrynocephalus</taxon>
    </lineage>
</organism>
<gene>
    <name evidence="4" type="ORF">JRQ81_002102</name>
</gene>
<keyword evidence="5" id="KW-1185">Reference proteome</keyword>
<name>A0A9Q0XJ92_9SAUR</name>
<dbReference type="Proteomes" id="UP001142489">
    <property type="component" value="Unassembled WGS sequence"/>
</dbReference>
<dbReference type="GO" id="GO:0005634">
    <property type="term" value="C:nucleus"/>
    <property type="evidence" value="ECO:0007669"/>
    <property type="project" value="TreeGrafter"/>
</dbReference>
<dbReference type="AlphaFoldDB" id="A0A9Q0XJ92"/>
<evidence type="ECO:0000259" key="3">
    <source>
        <dbReference type="PROSITE" id="PS50898"/>
    </source>
</evidence>
<dbReference type="GO" id="GO:0007165">
    <property type="term" value="P:signal transduction"/>
    <property type="evidence" value="ECO:0007669"/>
    <property type="project" value="InterPro"/>
</dbReference>
<reference evidence="4" key="1">
    <citation type="journal article" date="2023" name="DNA Res.">
        <title>Chromosome-level genome assembly of Phrynocephalus forsythii using third-generation DNA sequencing and Hi-C analysis.</title>
        <authorList>
            <person name="Qi Y."/>
            <person name="Zhao W."/>
            <person name="Zhao Y."/>
            <person name="Niu C."/>
            <person name="Cao S."/>
            <person name="Zhang Y."/>
        </authorList>
    </citation>
    <scope>NUCLEOTIDE SEQUENCE</scope>
    <source>
        <tissue evidence="4">Muscle</tissue>
    </source>
</reference>
<dbReference type="PROSITE" id="PS50898">
    <property type="entry name" value="RBD"/>
    <property type="match status" value="1"/>
</dbReference>
<comment type="caution">
    <text evidence="4">The sequence shown here is derived from an EMBL/GenBank/DDBJ whole genome shotgun (WGS) entry which is preliminary data.</text>
</comment>
<dbReference type="CDD" id="cd16118">
    <property type="entry name" value="UBX2_UBXN9"/>
    <property type="match status" value="1"/>
</dbReference>
<dbReference type="PROSITE" id="PS50033">
    <property type="entry name" value="UBX"/>
    <property type="match status" value="1"/>
</dbReference>
<dbReference type="SUPFAM" id="SSF54236">
    <property type="entry name" value="Ubiquitin-like"/>
    <property type="match status" value="2"/>
</dbReference>
<dbReference type="OrthoDB" id="440781at2759"/>
<dbReference type="InterPro" id="IPR003116">
    <property type="entry name" value="RBD_dom"/>
</dbReference>
<feature type="compositionally biased region" description="Polar residues" evidence="1">
    <location>
        <begin position="207"/>
        <end position="225"/>
    </location>
</feature>
<dbReference type="FunFam" id="3.10.20.90:FF:000204">
    <property type="entry name" value="tether containing UBX domain for GLUT4"/>
    <property type="match status" value="1"/>
</dbReference>
<feature type="region of interest" description="Disordered" evidence="1">
    <location>
        <begin position="200"/>
        <end position="232"/>
    </location>
</feature>
<feature type="region of interest" description="Disordered" evidence="1">
    <location>
        <begin position="245"/>
        <end position="320"/>
    </location>
</feature>
<feature type="compositionally biased region" description="Basic and acidic residues" evidence="1">
    <location>
        <begin position="309"/>
        <end position="320"/>
    </location>
</feature>
<dbReference type="GO" id="GO:0042593">
    <property type="term" value="P:glucose homeostasis"/>
    <property type="evidence" value="ECO:0007669"/>
    <property type="project" value="TreeGrafter"/>
</dbReference>
<evidence type="ECO:0008006" key="6">
    <source>
        <dbReference type="Google" id="ProtNLM"/>
    </source>
</evidence>
<feature type="compositionally biased region" description="Low complexity" evidence="1">
    <location>
        <begin position="289"/>
        <end position="302"/>
    </location>
</feature>
<protein>
    <recommendedName>
        <fullName evidence="6">Tether containing UBX domain for GLUT4</fullName>
    </recommendedName>
</protein>
<dbReference type="PANTHER" id="PTHR46467">
    <property type="entry name" value="TETHER CONTAINING UBX DOMAIN FOR GLUT4"/>
    <property type="match status" value="1"/>
</dbReference>
<dbReference type="Pfam" id="PF11470">
    <property type="entry name" value="TUG-UBL1"/>
    <property type="match status" value="1"/>
</dbReference>
<dbReference type="PANTHER" id="PTHR46467:SF1">
    <property type="entry name" value="TETHER CONTAINING UBX DOMAIN FOR GLUT4"/>
    <property type="match status" value="1"/>
</dbReference>
<proteinExistence type="predicted"/>
<dbReference type="InterPro" id="IPR059238">
    <property type="entry name" value="UBX1_UBXN9"/>
</dbReference>
<feature type="domain" description="UBX" evidence="2">
    <location>
        <begin position="389"/>
        <end position="465"/>
    </location>
</feature>
<feature type="domain" description="RBD" evidence="3">
    <location>
        <begin position="11"/>
        <end position="80"/>
    </location>
</feature>
<dbReference type="CDD" id="cd16105">
    <property type="entry name" value="Ubl_ASPSCR1_like"/>
    <property type="match status" value="1"/>
</dbReference>
<dbReference type="EMBL" id="JAPFRF010000011">
    <property type="protein sequence ID" value="KAJ7315940.1"/>
    <property type="molecule type" value="Genomic_DNA"/>
</dbReference>
<dbReference type="CDD" id="cd17075">
    <property type="entry name" value="UBX1_UBXN9"/>
    <property type="match status" value="1"/>
</dbReference>
<evidence type="ECO:0000256" key="1">
    <source>
        <dbReference type="SAM" id="MobiDB-lite"/>
    </source>
</evidence>
<evidence type="ECO:0000313" key="4">
    <source>
        <dbReference type="EMBL" id="KAJ7315940.1"/>
    </source>
</evidence>